<dbReference type="PANTHER" id="PTHR38765:SF1">
    <property type="entry name" value="DUF484 DOMAIN-CONTAINING PROTEIN"/>
    <property type="match status" value="1"/>
</dbReference>
<dbReference type="AlphaFoldDB" id="A0A4Y8UHX4"/>
<accession>A0A4Y8UHX4</accession>
<dbReference type="EMBL" id="SPIA01000003">
    <property type="protein sequence ID" value="TFH67339.1"/>
    <property type="molecule type" value="Genomic_DNA"/>
</dbReference>
<name>A0A4Y8UHX4_9GAMM</name>
<dbReference type="InterPro" id="IPR007435">
    <property type="entry name" value="DUF484"/>
</dbReference>
<sequence>MARRRRATGHDRACRQCLSRENTPVTDANHSDAPTLDAVRQYLVDHPDFFTDNADLLERLTLPHRSGGAVSLVERQVGVLRERNQEMRGSLNELMTIAGENDRLFTKTRRLTLAMLAARSVPELIESLYDSLGMDFRLEFYSLILLQDELSAQGTLARHLSRDKLHGQVARAVDSGAAVVGPLRADEMGLLFGPAGEQVGSAAVLAIGKQQPLAILAVGNSDINYYQSDMGTLFIAHIGDMLEQLLPALREPG</sequence>
<dbReference type="Gene3D" id="3.30.450.40">
    <property type="match status" value="1"/>
</dbReference>
<evidence type="ECO:0000313" key="1">
    <source>
        <dbReference type="EMBL" id="TFH67339.1"/>
    </source>
</evidence>
<protein>
    <submittedName>
        <fullName evidence="1">DUF484 family protein</fullName>
    </submittedName>
</protein>
<dbReference type="OrthoDB" id="8525200at2"/>
<keyword evidence="2" id="KW-1185">Reference proteome</keyword>
<comment type="caution">
    <text evidence="1">The sequence shown here is derived from an EMBL/GenBank/DDBJ whole genome shotgun (WGS) entry which is preliminary data.</text>
</comment>
<proteinExistence type="predicted"/>
<gene>
    <name evidence="1" type="ORF">E3W66_07535</name>
</gene>
<dbReference type="Pfam" id="PF04340">
    <property type="entry name" value="DUF484"/>
    <property type="match status" value="1"/>
</dbReference>
<dbReference type="InterPro" id="IPR029016">
    <property type="entry name" value="GAF-like_dom_sf"/>
</dbReference>
<evidence type="ECO:0000313" key="2">
    <source>
        <dbReference type="Proteomes" id="UP000298133"/>
    </source>
</evidence>
<reference evidence="1 2" key="1">
    <citation type="submission" date="2019-03" db="EMBL/GenBank/DDBJ databases">
        <title>Draft genome of Gammaproteobacteria bacterium LSUCC0057, a member of the SAR92 clade.</title>
        <authorList>
            <person name="Lanclos V.C."/>
            <person name="Doiron C."/>
            <person name="Henson M.W."/>
            <person name="Thrash J.C."/>
        </authorList>
    </citation>
    <scope>NUCLEOTIDE SEQUENCE [LARGE SCALE GENOMIC DNA]</scope>
    <source>
        <strain evidence="1 2">LSUCC0057</strain>
    </source>
</reference>
<dbReference type="PANTHER" id="PTHR38765">
    <property type="entry name" value="DUF484 DOMAIN-CONTAINING PROTEIN"/>
    <property type="match status" value="1"/>
</dbReference>
<dbReference type="Proteomes" id="UP000298133">
    <property type="component" value="Unassembled WGS sequence"/>
</dbReference>
<organism evidence="1 2">
    <name type="scientific">Gammaproteobacteria bacterium LSUCC0057</name>
    <dbReference type="NCBI Taxonomy" id="2559237"/>
    <lineage>
        <taxon>Bacteria</taxon>
        <taxon>Pseudomonadati</taxon>
        <taxon>Pseudomonadota</taxon>
        <taxon>Gammaproteobacteria</taxon>
        <taxon>Cellvibrionales</taxon>
        <taxon>Porticoccaceae</taxon>
        <taxon>SAR92 clade</taxon>
    </lineage>
</organism>